<evidence type="ECO:0000313" key="2">
    <source>
        <dbReference type="Proteomes" id="UP000193689"/>
    </source>
</evidence>
<reference evidence="1 2" key="1">
    <citation type="submission" date="2016-07" db="EMBL/GenBank/DDBJ databases">
        <title>Pervasive Adenine N6-methylation of Active Genes in Fungi.</title>
        <authorList>
            <consortium name="DOE Joint Genome Institute"/>
            <person name="Mondo S.J."/>
            <person name="Dannebaum R.O."/>
            <person name="Kuo R.C."/>
            <person name="Labutti K."/>
            <person name="Haridas S."/>
            <person name="Kuo A."/>
            <person name="Salamov A."/>
            <person name="Ahrendt S.R."/>
            <person name="Lipzen A."/>
            <person name="Sullivan W."/>
            <person name="Andreopoulos W.B."/>
            <person name="Clum A."/>
            <person name="Lindquist E."/>
            <person name="Daum C."/>
            <person name="Ramamoorthy G.K."/>
            <person name="Gryganskyi A."/>
            <person name="Culley D."/>
            <person name="Magnuson J.K."/>
            <person name="James T.Y."/>
            <person name="O'Malley M.A."/>
            <person name="Stajich J.E."/>
            <person name="Spatafora J.W."/>
            <person name="Visel A."/>
            <person name="Grigoriev I.V."/>
        </authorList>
    </citation>
    <scope>NUCLEOTIDE SEQUENCE [LARGE SCALE GENOMIC DNA]</scope>
    <source>
        <strain evidence="1 2">CBS 129021</strain>
    </source>
</reference>
<comment type="caution">
    <text evidence="1">The sequence shown here is derived from an EMBL/GenBank/DDBJ whole genome shotgun (WGS) entry which is preliminary data.</text>
</comment>
<protein>
    <submittedName>
        <fullName evidence="1">Uncharacterized protein</fullName>
    </submittedName>
</protein>
<dbReference type="OrthoDB" id="2333384at2759"/>
<dbReference type="STRING" id="1141098.A0A1Y2E0D2"/>
<dbReference type="InParanoid" id="A0A1Y2E0D2"/>
<sequence length="189" mass="21667">MACSQISGPIEYRTLITLVIRLFHSRIATGSMRKVITNQEPRSQISHQTVKTLHFEPEYAETSLSLRQHMRTIFKRSSIPKYSFSVVVEHPSVIQLENPKPISFRLKVIPEKALEHTTEFVADKPPAVTLDDLELRLRSSTSCRDLDIWGYNATDETRSRWQDHLSYRWKSGSGSAATYWVTLSTSASR</sequence>
<keyword evidence="2" id="KW-1185">Reference proteome</keyword>
<dbReference type="GeneID" id="63780101"/>
<dbReference type="RefSeq" id="XP_040715739.1">
    <property type="nucleotide sequence ID" value="XM_040863889.1"/>
</dbReference>
<dbReference type="AlphaFoldDB" id="A0A1Y2E0D2"/>
<accession>A0A1Y2E0D2</accession>
<gene>
    <name evidence="1" type="ORF">BCR38DRAFT_485484</name>
</gene>
<dbReference type="EMBL" id="MCFJ01000007">
    <property type="protein sequence ID" value="ORY64325.1"/>
    <property type="molecule type" value="Genomic_DNA"/>
</dbReference>
<proteinExistence type="predicted"/>
<evidence type="ECO:0000313" key="1">
    <source>
        <dbReference type="EMBL" id="ORY64325.1"/>
    </source>
</evidence>
<organism evidence="1 2">
    <name type="scientific">Pseudomassariella vexata</name>
    <dbReference type="NCBI Taxonomy" id="1141098"/>
    <lineage>
        <taxon>Eukaryota</taxon>
        <taxon>Fungi</taxon>
        <taxon>Dikarya</taxon>
        <taxon>Ascomycota</taxon>
        <taxon>Pezizomycotina</taxon>
        <taxon>Sordariomycetes</taxon>
        <taxon>Xylariomycetidae</taxon>
        <taxon>Amphisphaeriales</taxon>
        <taxon>Pseudomassariaceae</taxon>
        <taxon>Pseudomassariella</taxon>
    </lineage>
</organism>
<name>A0A1Y2E0D2_9PEZI</name>
<dbReference type="Proteomes" id="UP000193689">
    <property type="component" value="Unassembled WGS sequence"/>
</dbReference>